<dbReference type="InterPro" id="IPR009057">
    <property type="entry name" value="Homeodomain-like_sf"/>
</dbReference>
<protein>
    <submittedName>
        <fullName evidence="5">Transcriptional regulator, AraC family</fullName>
    </submittedName>
</protein>
<dbReference type="AlphaFoldDB" id="D8JQK7"/>
<reference evidence="6" key="1">
    <citation type="journal article" date="2011" name="J. Bacteriol.">
        <title>Genome sequences of eight morphologically diverse alphaproteobacteria.</title>
        <authorList>
            <consortium name="US DOE Joint Genome Institute"/>
            <person name="Brown P.J."/>
            <person name="Kysela D.T."/>
            <person name="Buechlein A."/>
            <person name="Hemmerich C."/>
            <person name="Brun Y.V."/>
        </authorList>
    </citation>
    <scope>NUCLEOTIDE SEQUENCE [LARGE SCALE GENOMIC DNA]</scope>
    <source>
        <strain evidence="6">ATCC 51888 / DSM 1869 / NCIB 11706 / TK 0415</strain>
    </source>
</reference>
<dbReference type="InterPro" id="IPR011051">
    <property type="entry name" value="RmlC_Cupin_sf"/>
</dbReference>
<dbReference type="InterPro" id="IPR018060">
    <property type="entry name" value="HTH_AraC"/>
</dbReference>
<dbReference type="STRING" id="582899.Hden_2162"/>
<dbReference type="RefSeq" id="WP_013216120.1">
    <property type="nucleotide sequence ID" value="NC_014313.1"/>
</dbReference>
<dbReference type="GO" id="GO:0043565">
    <property type="term" value="F:sequence-specific DNA binding"/>
    <property type="evidence" value="ECO:0007669"/>
    <property type="project" value="InterPro"/>
</dbReference>
<dbReference type="PROSITE" id="PS01124">
    <property type="entry name" value="HTH_ARAC_FAMILY_2"/>
    <property type="match status" value="1"/>
</dbReference>
<evidence type="ECO:0000313" key="5">
    <source>
        <dbReference type="EMBL" id="ADJ23961.1"/>
    </source>
</evidence>
<dbReference type="Gene3D" id="1.10.10.60">
    <property type="entry name" value="Homeodomain-like"/>
    <property type="match status" value="1"/>
</dbReference>
<dbReference type="PRINTS" id="PR00032">
    <property type="entry name" value="HTHARAC"/>
</dbReference>
<dbReference type="Proteomes" id="UP000002033">
    <property type="component" value="Chromosome"/>
</dbReference>
<dbReference type="Pfam" id="PF12833">
    <property type="entry name" value="HTH_18"/>
    <property type="match status" value="1"/>
</dbReference>
<keyword evidence="3" id="KW-0804">Transcription</keyword>
<accession>D8JQK7</accession>
<keyword evidence="1" id="KW-0805">Transcription regulation</keyword>
<evidence type="ECO:0000256" key="2">
    <source>
        <dbReference type="ARBA" id="ARBA00023125"/>
    </source>
</evidence>
<evidence type="ECO:0000313" key="6">
    <source>
        <dbReference type="Proteomes" id="UP000002033"/>
    </source>
</evidence>
<proteinExistence type="predicted"/>
<dbReference type="PROSITE" id="PS00041">
    <property type="entry name" value="HTH_ARAC_FAMILY_1"/>
    <property type="match status" value="1"/>
</dbReference>
<dbReference type="GO" id="GO:0003700">
    <property type="term" value="F:DNA-binding transcription factor activity"/>
    <property type="evidence" value="ECO:0007669"/>
    <property type="project" value="InterPro"/>
</dbReference>
<dbReference type="SUPFAM" id="SSF51182">
    <property type="entry name" value="RmlC-like cupins"/>
    <property type="match status" value="1"/>
</dbReference>
<dbReference type="eggNOG" id="COG2207">
    <property type="taxonomic scope" value="Bacteria"/>
</dbReference>
<dbReference type="EMBL" id="CP002083">
    <property type="protein sequence ID" value="ADJ23961.1"/>
    <property type="molecule type" value="Genomic_DNA"/>
</dbReference>
<keyword evidence="6" id="KW-1185">Reference proteome</keyword>
<dbReference type="KEGG" id="hdn:Hden_2162"/>
<keyword evidence="2" id="KW-0238">DNA-binding</keyword>
<dbReference type="SUPFAM" id="SSF46689">
    <property type="entry name" value="Homeodomain-like"/>
    <property type="match status" value="1"/>
</dbReference>
<dbReference type="InterPro" id="IPR018062">
    <property type="entry name" value="HTH_AraC-typ_CS"/>
</dbReference>
<dbReference type="PANTHER" id="PTHR43280">
    <property type="entry name" value="ARAC-FAMILY TRANSCRIPTIONAL REGULATOR"/>
    <property type="match status" value="1"/>
</dbReference>
<dbReference type="PANTHER" id="PTHR43280:SF31">
    <property type="entry name" value="TRANSCRIPTIONAL REGULATORY PROTEIN"/>
    <property type="match status" value="1"/>
</dbReference>
<gene>
    <name evidence="5" type="ordered locus">Hden_2162</name>
</gene>
<feature type="domain" description="HTH araC/xylS-type" evidence="4">
    <location>
        <begin position="226"/>
        <end position="327"/>
    </location>
</feature>
<dbReference type="HOGENOM" id="CLU_049704_4_1_5"/>
<dbReference type="SMART" id="SM00342">
    <property type="entry name" value="HTH_ARAC"/>
    <property type="match status" value="1"/>
</dbReference>
<evidence type="ECO:0000256" key="1">
    <source>
        <dbReference type="ARBA" id="ARBA00023015"/>
    </source>
</evidence>
<name>D8JQK7_HYPDA</name>
<organism evidence="5 6">
    <name type="scientific">Hyphomicrobium denitrificans (strain ATCC 51888 / DSM 1869 / NCIMB 11706 / TK 0415)</name>
    <dbReference type="NCBI Taxonomy" id="582899"/>
    <lineage>
        <taxon>Bacteria</taxon>
        <taxon>Pseudomonadati</taxon>
        <taxon>Pseudomonadota</taxon>
        <taxon>Alphaproteobacteria</taxon>
        <taxon>Hyphomicrobiales</taxon>
        <taxon>Hyphomicrobiaceae</taxon>
        <taxon>Hyphomicrobium</taxon>
    </lineage>
</organism>
<sequence>MTYVEGKRGHSDETIVSVCDTEFYSARDGFSAFREIVAAAFMPWFMEHKSDQDFNARIVRLSGEFGSLSRTKMTPLLGLRNKSEISKSPEGSLYANYVISGRLVVTQNDVTVTAEKGDLVLYDSTLPVKHLKLGDTSFEDLAFCIPKERIGRPDKTFDNLLVSKVDIIPPLASCFAFLSHNISSAQPEELAALGGACAALLPISGGRSHEFRPDGIAEDASNHYARELVRFIDARIADAELCPSMAADNLGISVRYVHKQFAMLGTTFSSYVTSRRLERISHDLISGVGANPPISVLAYRWGFRDLSTFIRCFKRKFGCSPREYRSKF</sequence>
<evidence type="ECO:0000259" key="4">
    <source>
        <dbReference type="PROSITE" id="PS01124"/>
    </source>
</evidence>
<dbReference type="InterPro" id="IPR020449">
    <property type="entry name" value="Tscrpt_reg_AraC-type_HTH"/>
</dbReference>
<evidence type="ECO:0000256" key="3">
    <source>
        <dbReference type="ARBA" id="ARBA00023163"/>
    </source>
</evidence>